<dbReference type="PANTHER" id="PTHR44688:SF16">
    <property type="entry name" value="DNA-BINDING TRANSCRIPTIONAL ACTIVATOR DEVR_DOSR"/>
    <property type="match status" value="1"/>
</dbReference>
<evidence type="ECO:0000256" key="2">
    <source>
        <dbReference type="ARBA" id="ARBA00023125"/>
    </source>
</evidence>
<name>A0ABQ4SH32_9HYPH</name>
<evidence type="ECO:0000313" key="6">
    <source>
        <dbReference type="EMBL" id="GJE01636.1"/>
    </source>
</evidence>
<dbReference type="SMART" id="SM00421">
    <property type="entry name" value="HTH_LUXR"/>
    <property type="match status" value="1"/>
</dbReference>
<dbReference type="Proteomes" id="UP001055153">
    <property type="component" value="Unassembled WGS sequence"/>
</dbReference>
<evidence type="ECO:0000313" key="7">
    <source>
        <dbReference type="Proteomes" id="UP001055153"/>
    </source>
</evidence>
<evidence type="ECO:0000256" key="3">
    <source>
        <dbReference type="ARBA" id="ARBA00023163"/>
    </source>
</evidence>
<dbReference type="PANTHER" id="PTHR44688">
    <property type="entry name" value="DNA-BINDING TRANSCRIPTIONAL ACTIVATOR DEVR_DOSR"/>
    <property type="match status" value="1"/>
</dbReference>
<dbReference type="InterPro" id="IPR016032">
    <property type="entry name" value="Sig_transdc_resp-reg_C-effctor"/>
</dbReference>
<dbReference type="InterPro" id="IPR036388">
    <property type="entry name" value="WH-like_DNA-bd_sf"/>
</dbReference>
<dbReference type="SUPFAM" id="SSF46894">
    <property type="entry name" value="C-terminal effector domain of the bipartite response regulators"/>
    <property type="match status" value="1"/>
</dbReference>
<evidence type="ECO:0000259" key="5">
    <source>
        <dbReference type="PROSITE" id="PS50043"/>
    </source>
</evidence>
<feature type="region of interest" description="Disordered" evidence="4">
    <location>
        <begin position="1"/>
        <end position="21"/>
    </location>
</feature>
<sequence>MPAVERRTGFEGGEMPRSSRVVELTPRQRDVLSLLVEGKSNKEIARQLQLGEGTVKVHIAALLRGLGVQNRAAAAVVGARLLAG</sequence>
<gene>
    <name evidence="6" type="primary">malT_4</name>
    <name evidence="6" type="ORF">GMJLKIPL_3570</name>
</gene>
<dbReference type="EMBL" id="BPQQ01000040">
    <property type="protein sequence ID" value="GJE01636.1"/>
    <property type="molecule type" value="Genomic_DNA"/>
</dbReference>
<dbReference type="PROSITE" id="PS50043">
    <property type="entry name" value="HTH_LUXR_2"/>
    <property type="match status" value="1"/>
</dbReference>
<keyword evidence="7" id="KW-1185">Reference proteome</keyword>
<dbReference type="Gene3D" id="1.10.10.10">
    <property type="entry name" value="Winged helix-like DNA-binding domain superfamily/Winged helix DNA-binding domain"/>
    <property type="match status" value="1"/>
</dbReference>
<dbReference type="CDD" id="cd06170">
    <property type="entry name" value="LuxR_C_like"/>
    <property type="match status" value="1"/>
</dbReference>
<protein>
    <submittedName>
        <fullName evidence="6">HTH-type transcriptional regulator MalT</fullName>
    </submittedName>
</protein>
<evidence type="ECO:0000256" key="1">
    <source>
        <dbReference type="ARBA" id="ARBA00023015"/>
    </source>
</evidence>
<keyword evidence="3" id="KW-0804">Transcription</keyword>
<organism evidence="6 7">
    <name type="scientific">Methylobacterium isbiliense</name>
    <dbReference type="NCBI Taxonomy" id="315478"/>
    <lineage>
        <taxon>Bacteria</taxon>
        <taxon>Pseudomonadati</taxon>
        <taxon>Pseudomonadota</taxon>
        <taxon>Alphaproteobacteria</taxon>
        <taxon>Hyphomicrobiales</taxon>
        <taxon>Methylobacteriaceae</taxon>
        <taxon>Methylobacterium</taxon>
    </lineage>
</organism>
<dbReference type="InterPro" id="IPR000792">
    <property type="entry name" value="Tscrpt_reg_LuxR_C"/>
</dbReference>
<keyword evidence="1" id="KW-0805">Transcription regulation</keyword>
<comment type="caution">
    <text evidence="6">The sequence shown here is derived from an EMBL/GenBank/DDBJ whole genome shotgun (WGS) entry which is preliminary data.</text>
</comment>
<dbReference type="Pfam" id="PF00196">
    <property type="entry name" value="GerE"/>
    <property type="match status" value="1"/>
</dbReference>
<evidence type="ECO:0000256" key="4">
    <source>
        <dbReference type="SAM" id="MobiDB-lite"/>
    </source>
</evidence>
<accession>A0ABQ4SH32</accession>
<reference evidence="6" key="1">
    <citation type="journal article" date="2021" name="Front. Microbiol.">
        <title>Comprehensive Comparative Genomics and Phenotyping of Methylobacterium Species.</title>
        <authorList>
            <person name="Alessa O."/>
            <person name="Ogura Y."/>
            <person name="Fujitani Y."/>
            <person name="Takami H."/>
            <person name="Hayashi T."/>
            <person name="Sahin N."/>
            <person name="Tani A."/>
        </authorList>
    </citation>
    <scope>NUCLEOTIDE SEQUENCE</scope>
    <source>
        <strain evidence="6">DSM 17168</strain>
    </source>
</reference>
<dbReference type="PRINTS" id="PR00038">
    <property type="entry name" value="HTHLUXR"/>
</dbReference>
<feature type="domain" description="HTH luxR-type" evidence="5">
    <location>
        <begin position="17"/>
        <end position="82"/>
    </location>
</feature>
<reference evidence="6" key="2">
    <citation type="submission" date="2021-08" db="EMBL/GenBank/DDBJ databases">
        <authorList>
            <person name="Tani A."/>
            <person name="Ola A."/>
            <person name="Ogura Y."/>
            <person name="Katsura K."/>
            <person name="Hayashi T."/>
        </authorList>
    </citation>
    <scope>NUCLEOTIDE SEQUENCE</scope>
    <source>
        <strain evidence="6">DSM 17168</strain>
    </source>
</reference>
<proteinExistence type="predicted"/>
<keyword evidence="2" id="KW-0238">DNA-binding</keyword>